<dbReference type="Proteomes" id="UP000291072">
    <property type="component" value="Unassembled WGS sequence"/>
</dbReference>
<sequence>MKTLKKTMATLGTVAVVSIPVVAAISCGASKDADDVDITKSISFMKNGMFVDSNEYTPIKEESSITLEDFLKENRKIKKGEKIKVKDDRVVLADAYYSGKVQDISKIYKDTSSDAYQNMVKSQTLSEFKYINGSAILPRMKGGWGANRPVIEMGENDSLIYIFDDDDNDGRSLKEFKKQIMFEDTSVSMAPKITELNKIIGLKKGQWGYNRVPFIGNLNKGVLTSYFGSQNNHVDKTKKDDRTTETFEHMRTRLSAIFPKIVVDRIIEYYKTASRDFKPTEVPFGFIKYEVIGPNAIKVDFSKRPNVTAAHIGKISEDGKHHEWDAELSVGEASEWAAYNKKEASVKMVKSTQVGFENGKKVEKVVEQPNNAKYLIIGKH</sequence>
<dbReference type="RefSeq" id="WP_131613306.1">
    <property type="nucleotide sequence ID" value="NZ_PSZP01000007.1"/>
</dbReference>
<organism evidence="2 3">
    <name type="scientific">Mycoplasma todarodis</name>
    <dbReference type="NCBI Taxonomy" id="1937191"/>
    <lineage>
        <taxon>Bacteria</taxon>
        <taxon>Bacillati</taxon>
        <taxon>Mycoplasmatota</taxon>
        <taxon>Mollicutes</taxon>
        <taxon>Mycoplasmataceae</taxon>
        <taxon>Mycoplasma</taxon>
    </lineage>
</organism>
<evidence type="ECO:0000313" key="3">
    <source>
        <dbReference type="Proteomes" id="UP000291072"/>
    </source>
</evidence>
<proteinExistence type="predicted"/>
<name>A0A4R0XLC7_9MOLU</name>
<accession>A0A4R0XLC7</accession>
<feature type="signal peptide" evidence="1">
    <location>
        <begin position="1"/>
        <end position="23"/>
    </location>
</feature>
<evidence type="ECO:0000256" key="1">
    <source>
        <dbReference type="SAM" id="SignalP"/>
    </source>
</evidence>
<reference evidence="2 3" key="1">
    <citation type="submission" date="2018-02" db="EMBL/GenBank/DDBJ databases">
        <title>Mycoplasma marinum and Mycoplasma todarodis sp. nov., moderately halophilic and psychrotolerant mycoplasmas isolated from cephalopods.</title>
        <authorList>
            <person name="Viver T."/>
        </authorList>
    </citation>
    <scope>NUCLEOTIDE SEQUENCE [LARGE SCALE GENOMIC DNA]</scope>
    <source>
        <strain evidence="2 3">5H</strain>
    </source>
</reference>
<dbReference type="EMBL" id="PSZP01000007">
    <property type="protein sequence ID" value="TCG11453.1"/>
    <property type="molecule type" value="Genomic_DNA"/>
</dbReference>
<evidence type="ECO:0008006" key="4">
    <source>
        <dbReference type="Google" id="ProtNLM"/>
    </source>
</evidence>
<dbReference type="AlphaFoldDB" id="A0A4R0XLC7"/>
<gene>
    <name evidence="2" type="ORF">C4B25_01555</name>
</gene>
<keyword evidence="3" id="KW-1185">Reference proteome</keyword>
<feature type="chain" id="PRO_5020480062" description="TNase-like domain-containing protein" evidence="1">
    <location>
        <begin position="24"/>
        <end position="380"/>
    </location>
</feature>
<comment type="caution">
    <text evidence="2">The sequence shown here is derived from an EMBL/GenBank/DDBJ whole genome shotgun (WGS) entry which is preliminary data.</text>
</comment>
<dbReference type="PROSITE" id="PS51257">
    <property type="entry name" value="PROKAR_LIPOPROTEIN"/>
    <property type="match status" value="1"/>
</dbReference>
<keyword evidence="1" id="KW-0732">Signal</keyword>
<dbReference type="OrthoDB" id="9836584at2"/>
<evidence type="ECO:0000313" key="2">
    <source>
        <dbReference type="EMBL" id="TCG11453.1"/>
    </source>
</evidence>
<protein>
    <recommendedName>
        <fullName evidence="4">TNase-like domain-containing protein</fullName>
    </recommendedName>
</protein>